<organism evidence="3 4">
    <name type="scientific">Lachnellula cervina</name>
    <dbReference type="NCBI Taxonomy" id="1316786"/>
    <lineage>
        <taxon>Eukaryota</taxon>
        <taxon>Fungi</taxon>
        <taxon>Dikarya</taxon>
        <taxon>Ascomycota</taxon>
        <taxon>Pezizomycotina</taxon>
        <taxon>Leotiomycetes</taxon>
        <taxon>Helotiales</taxon>
        <taxon>Lachnaceae</taxon>
        <taxon>Lachnellula</taxon>
    </lineage>
</organism>
<dbReference type="CDD" id="cd03445">
    <property type="entry name" value="Thioesterase_II_repeat2"/>
    <property type="match status" value="1"/>
</dbReference>
<dbReference type="Proteomes" id="UP000481288">
    <property type="component" value="Unassembled WGS sequence"/>
</dbReference>
<dbReference type="Pfam" id="PF13622">
    <property type="entry name" value="4HBT_3"/>
    <property type="match status" value="1"/>
</dbReference>
<dbReference type="InterPro" id="IPR003703">
    <property type="entry name" value="Acyl_CoA_thio"/>
</dbReference>
<dbReference type="InterPro" id="IPR029069">
    <property type="entry name" value="HotDog_dom_sf"/>
</dbReference>
<dbReference type="CDD" id="cd03444">
    <property type="entry name" value="Thioesterase_II_repeat1"/>
    <property type="match status" value="1"/>
</dbReference>
<evidence type="ECO:0000313" key="3">
    <source>
        <dbReference type="EMBL" id="TVY53028.1"/>
    </source>
</evidence>
<evidence type="ECO:0000259" key="2">
    <source>
        <dbReference type="Pfam" id="PF20789"/>
    </source>
</evidence>
<gene>
    <name evidence="3" type="primary">ACOT8</name>
    <name evidence="3" type="ORF">LCER1_G003894</name>
</gene>
<dbReference type="InterPro" id="IPR049450">
    <property type="entry name" value="ACOT8-like_C"/>
</dbReference>
<dbReference type="OrthoDB" id="68328at2759"/>
<evidence type="ECO:0000313" key="4">
    <source>
        <dbReference type="Proteomes" id="UP000481288"/>
    </source>
</evidence>
<feature type="domain" description="Acyl-CoA thioesterase-like C-terminal" evidence="2">
    <location>
        <begin position="154"/>
        <end position="337"/>
    </location>
</feature>
<feature type="domain" description="Acyl-CoA thioesterase-like N-terminal HotDog" evidence="1">
    <location>
        <begin position="42"/>
        <end position="126"/>
    </location>
</feature>
<evidence type="ECO:0000259" key="1">
    <source>
        <dbReference type="Pfam" id="PF13622"/>
    </source>
</evidence>
<dbReference type="GO" id="GO:0009062">
    <property type="term" value="P:fatty acid catabolic process"/>
    <property type="evidence" value="ECO:0007669"/>
    <property type="project" value="TreeGrafter"/>
</dbReference>
<dbReference type="InterPro" id="IPR049449">
    <property type="entry name" value="TesB_ACOT8-like_N"/>
</dbReference>
<dbReference type="Pfam" id="PF20789">
    <property type="entry name" value="4HBT_3C"/>
    <property type="match status" value="1"/>
</dbReference>
<name>A0A7D8URQ7_9HELO</name>
<dbReference type="SUPFAM" id="SSF54637">
    <property type="entry name" value="Thioesterase/thiol ester dehydrase-isomerase"/>
    <property type="match status" value="2"/>
</dbReference>
<dbReference type="AlphaFoldDB" id="A0A7D8URQ7"/>
<accession>A0A7D8URQ7</accession>
<dbReference type="Gene3D" id="3.10.129.10">
    <property type="entry name" value="Hotdog Thioesterase"/>
    <property type="match status" value="2"/>
</dbReference>
<keyword evidence="4" id="KW-1185">Reference proteome</keyword>
<proteinExistence type="predicted"/>
<dbReference type="EMBL" id="QGMG01000514">
    <property type="protein sequence ID" value="TVY53028.1"/>
    <property type="molecule type" value="Genomic_DNA"/>
</dbReference>
<dbReference type="GO" id="GO:0047617">
    <property type="term" value="F:fatty acyl-CoA hydrolase activity"/>
    <property type="evidence" value="ECO:0007669"/>
    <property type="project" value="InterPro"/>
</dbReference>
<dbReference type="PANTHER" id="PTHR11066">
    <property type="entry name" value="ACYL-COA THIOESTERASE"/>
    <property type="match status" value="1"/>
</dbReference>
<dbReference type="GO" id="GO:0005782">
    <property type="term" value="C:peroxisomal matrix"/>
    <property type="evidence" value="ECO:0007669"/>
    <property type="project" value="UniProtKB-SubCell"/>
</dbReference>
<comment type="caution">
    <text evidence="3">The sequence shown here is derived from an EMBL/GenBank/DDBJ whole genome shotgun (WGS) entry which is preliminary data.</text>
</comment>
<dbReference type="GO" id="GO:0006637">
    <property type="term" value="P:acyl-CoA metabolic process"/>
    <property type="evidence" value="ECO:0007669"/>
    <property type="project" value="InterPro"/>
</dbReference>
<reference evidence="3 4" key="1">
    <citation type="submission" date="2018-05" db="EMBL/GenBank/DDBJ databases">
        <title>Whole genome sequencing for identification of molecular markers to develop diagnostic detection tools for the regulated plant pathogen Lachnellula willkommii.</title>
        <authorList>
            <person name="Giroux E."/>
            <person name="Bilodeau G."/>
        </authorList>
    </citation>
    <scope>NUCLEOTIDE SEQUENCE [LARGE SCALE GENOMIC DNA]</scope>
    <source>
        <strain evidence="3 4">CBS 625.97</strain>
    </source>
</reference>
<protein>
    <submittedName>
        <fullName evidence="3">Acyl-coenzyme A thioesterase 8</fullName>
    </submittedName>
</protein>
<sequence>MDDGQTIPKYAPPDPTKSLIENQLELTPLAKVSPDLFTNTRPLWHPPGARGIFGGISIAQCLCAAQSTVPTNFTIHSMHCYFVLAGNADIPIMYHVERVREGNSFAIRTVRAMQRGRFIFTSTMSFARVGSGGKRLVEHAEPMPPKIPVPKDVPEDALDLTSGADDMPYITKRVGILNIMSPYPHKKRTHQWVKACGKISTSGGHQAHLAAMAYMSDSYFIGVIPRIHKIWRFASPPLTELTTVGTDLQSNSKVHSEIDIREREETPALEGELLEIGMMVSLDHTIFFHDPFKVKADEWMLTELESHWAGNGRGLAYQKIWTKDGTLIASCVQEGVIRLTQDIPNINKESKSRL</sequence>
<dbReference type="PANTHER" id="PTHR11066:SF34">
    <property type="entry name" value="ACYL-COENZYME A THIOESTERASE 8"/>
    <property type="match status" value="1"/>
</dbReference>